<dbReference type="SUPFAM" id="SSF48008">
    <property type="entry name" value="GntR ligand-binding domain-like"/>
    <property type="match status" value="1"/>
</dbReference>
<evidence type="ECO:0000313" key="5">
    <source>
        <dbReference type="EMBL" id="SDT33724.1"/>
    </source>
</evidence>
<dbReference type="SUPFAM" id="SSF46785">
    <property type="entry name" value="Winged helix' DNA-binding domain"/>
    <property type="match status" value="1"/>
</dbReference>
<organism evidence="5 6">
    <name type="scientific">Friedmanniella luteola</name>
    <dbReference type="NCBI Taxonomy" id="546871"/>
    <lineage>
        <taxon>Bacteria</taxon>
        <taxon>Bacillati</taxon>
        <taxon>Actinomycetota</taxon>
        <taxon>Actinomycetes</taxon>
        <taxon>Propionibacteriales</taxon>
        <taxon>Nocardioidaceae</taxon>
        <taxon>Friedmanniella</taxon>
    </lineage>
</organism>
<dbReference type="SMART" id="SM00895">
    <property type="entry name" value="FCD"/>
    <property type="match status" value="1"/>
</dbReference>
<dbReference type="Proteomes" id="UP000199092">
    <property type="component" value="Chromosome I"/>
</dbReference>
<dbReference type="AlphaFoldDB" id="A0A1H1ZJ85"/>
<dbReference type="InterPro" id="IPR011711">
    <property type="entry name" value="GntR_C"/>
</dbReference>
<dbReference type="Pfam" id="PF00392">
    <property type="entry name" value="GntR"/>
    <property type="match status" value="1"/>
</dbReference>
<dbReference type="InterPro" id="IPR036390">
    <property type="entry name" value="WH_DNA-bd_sf"/>
</dbReference>
<keyword evidence="3" id="KW-0804">Transcription</keyword>
<dbReference type="CDD" id="cd07377">
    <property type="entry name" value="WHTH_GntR"/>
    <property type="match status" value="1"/>
</dbReference>
<dbReference type="Pfam" id="PF07729">
    <property type="entry name" value="FCD"/>
    <property type="match status" value="1"/>
</dbReference>
<dbReference type="InterPro" id="IPR036388">
    <property type="entry name" value="WH-like_DNA-bd_sf"/>
</dbReference>
<dbReference type="InterPro" id="IPR000524">
    <property type="entry name" value="Tscrpt_reg_HTH_GntR"/>
</dbReference>
<dbReference type="Gene3D" id="1.20.120.530">
    <property type="entry name" value="GntR ligand-binding domain-like"/>
    <property type="match status" value="1"/>
</dbReference>
<evidence type="ECO:0000256" key="3">
    <source>
        <dbReference type="ARBA" id="ARBA00023163"/>
    </source>
</evidence>
<dbReference type="InterPro" id="IPR008920">
    <property type="entry name" value="TF_FadR/GntR_C"/>
</dbReference>
<evidence type="ECO:0000259" key="4">
    <source>
        <dbReference type="PROSITE" id="PS50949"/>
    </source>
</evidence>
<keyword evidence="2 5" id="KW-0238">DNA-binding</keyword>
<evidence type="ECO:0000313" key="6">
    <source>
        <dbReference type="Proteomes" id="UP000199092"/>
    </source>
</evidence>
<evidence type="ECO:0000256" key="1">
    <source>
        <dbReference type="ARBA" id="ARBA00023015"/>
    </source>
</evidence>
<dbReference type="GO" id="GO:0003677">
    <property type="term" value="F:DNA binding"/>
    <property type="evidence" value="ECO:0007669"/>
    <property type="project" value="UniProtKB-KW"/>
</dbReference>
<name>A0A1H1ZJ85_9ACTN</name>
<dbReference type="SMART" id="SM00345">
    <property type="entry name" value="HTH_GNTR"/>
    <property type="match status" value="1"/>
</dbReference>
<keyword evidence="1" id="KW-0805">Transcription regulation</keyword>
<evidence type="ECO:0000256" key="2">
    <source>
        <dbReference type="ARBA" id="ARBA00023125"/>
    </source>
</evidence>
<keyword evidence="6" id="KW-1185">Reference proteome</keyword>
<accession>A0A1H1ZJ85</accession>
<dbReference type="PROSITE" id="PS50949">
    <property type="entry name" value="HTH_GNTR"/>
    <property type="match status" value="1"/>
</dbReference>
<protein>
    <submittedName>
        <fullName evidence="5">DNA-binding transcriptional regulator, GntR family</fullName>
    </submittedName>
</protein>
<proteinExistence type="predicted"/>
<feature type="domain" description="HTH gntR-type" evidence="4">
    <location>
        <begin position="25"/>
        <end position="92"/>
    </location>
</feature>
<gene>
    <name evidence="5" type="ORF">SAMN04488543_3809</name>
</gene>
<dbReference type="STRING" id="546871.SAMN04488543_3809"/>
<dbReference type="PANTHER" id="PTHR43537:SF5">
    <property type="entry name" value="UXU OPERON TRANSCRIPTIONAL REGULATOR"/>
    <property type="match status" value="1"/>
</dbReference>
<dbReference type="GO" id="GO:0003700">
    <property type="term" value="F:DNA-binding transcription factor activity"/>
    <property type="evidence" value="ECO:0007669"/>
    <property type="project" value="InterPro"/>
</dbReference>
<sequence>MGDWEPTREPERECVTSPTAGLHAPSLVEVAVRQLRAEILAGELRPGQRLIEDQISLRFDISRGPLREALRLLTQQGLVEHAPRRGVRVTELSDTDVAQLFGIRLALEQHAVRSVFPRPVPPGDAELAGLHRWLDRMRDAEQDGDALTKDDAHRAFHAAVVALAGNRQLDLALEPVLLKLQRPMALNLRREAQALGPDEGLARHQRIIDALRSNDLDRILHELEHHGTRRFLPASLLASRAE</sequence>
<reference evidence="5 6" key="1">
    <citation type="submission" date="2016-10" db="EMBL/GenBank/DDBJ databases">
        <authorList>
            <person name="de Groot N.N."/>
        </authorList>
    </citation>
    <scope>NUCLEOTIDE SEQUENCE [LARGE SCALE GENOMIC DNA]</scope>
    <source>
        <strain evidence="5 6">DSM 21741</strain>
    </source>
</reference>
<dbReference type="Gene3D" id="1.10.10.10">
    <property type="entry name" value="Winged helix-like DNA-binding domain superfamily/Winged helix DNA-binding domain"/>
    <property type="match status" value="1"/>
</dbReference>
<dbReference type="EMBL" id="LT629749">
    <property type="protein sequence ID" value="SDT33724.1"/>
    <property type="molecule type" value="Genomic_DNA"/>
</dbReference>
<dbReference type="PANTHER" id="PTHR43537">
    <property type="entry name" value="TRANSCRIPTIONAL REGULATOR, GNTR FAMILY"/>
    <property type="match status" value="1"/>
</dbReference>